<dbReference type="InterPro" id="IPR050595">
    <property type="entry name" value="Bact_response_regulator"/>
</dbReference>
<dbReference type="Pfam" id="PF00072">
    <property type="entry name" value="Response_reg"/>
    <property type="match status" value="1"/>
</dbReference>
<feature type="modified residue" description="4-aspartylphosphate" evidence="2">
    <location>
        <position position="55"/>
    </location>
</feature>
<proteinExistence type="predicted"/>
<protein>
    <submittedName>
        <fullName evidence="4">Response regulator</fullName>
    </submittedName>
</protein>
<gene>
    <name evidence="4" type="ORF">HYY20_10580</name>
</gene>
<dbReference type="AlphaFoldDB" id="A0A932FXF2"/>
<evidence type="ECO:0000259" key="3">
    <source>
        <dbReference type="PROSITE" id="PS50110"/>
    </source>
</evidence>
<dbReference type="Proteomes" id="UP000769766">
    <property type="component" value="Unassembled WGS sequence"/>
</dbReference>
<dbReference type="PANTHER" id="PTHR44591">
    <property type="entry name" value="STRESS RESPONSE REGULATOR PROTEIN 1"/>
    <property type="match status" value="1"/>
</dbReference>
<organism evidence="4 5">
    <name type="scientific">Tectimicrobiota bacterium</name>
    <dbReference type="NCBI Taxonomy" id="2528274"/>
    <lineage>
        <taxon>Bacteria</taxon>
        <taxon>Pseudomonadati</taxon>
        <taxon>Nitrospinota/Tectimicrobiota group</taxon>
        <taxon>Candidatus Tectimicrobiota</taxon>
    </lineage>
</organism>
<dbReference type="Gene3D" id="3.40.50.2300">
    <property type="match status" value="1"/>
</dbReference>
<dbReference type="EMBL" id="JACPRF010000324">
    <property type="protein sequence ID" value="MBI2877317.1"/>
    <property type="molecule type" value="Genomic_DNA"/>
</dbReference>
<dbReference type="PROSITE" id="PS50110">
    <property type="entry name" value="RESPONSE_REGULATORY"/>
    <property type="match status" value="1"/>
</dbReference>
<evidence type="ECO:0000256" key="1">
    <source>
        <dbReference type="ARBA" id="ARBA00022553"/>
    </source>
</evidence>
<dbReference type="PANTHER" id="PTHR44591:SF3">
    <property type="entry name" value="RESPONSE REGULATORY DOMAIN-CONTAINING PROTEIN"/>
    <property type="match status" value="1"/>
</dbReference>
<evidence type="ECO:0000313" key="5">
    <source>
        <dbReference type="Proteomes" id="UP000769766"/>
    </source>
</evidence>
<dbReference type="SMART" id="SM00448">
    <property type="entry name" value="REC"/>
    <property type="match status" value="1"/>
</dbReference>
<comment type="caution">
    <text evidence="4">The sequence shown here is derived from an EMBL/GenBank/DDBJ whole genome shotgun (WGS) entry which is preliminary data.</text>
</comment>
<evidence type="ECO:0000256" key="2">
    <source>
        <dbReference type="PROSITE-ProRule" id="PRU00169"/>
    </source>
</evidence>
<dbReference type="InterPro" id="IPR001789">
    <property type="entry name" value="Sig_transdc_resp-reg_receiver"/>
</dbReference>
<keyword evidence="1 2" id="KW-0597">Phosphoprotein</keyword>
<dbReference type="InterPro" id="IPR011006">
    <property type="entry name" value="CheY-like_superfamily"/>
</dbReference>
<accession>A0A932FXF2</accession>
<feature type="domain" description="Response regulatory" evidence="3">
    <location>
        <begin position="5"/>
        <end position="120"/>
    </location>
</feature>
<evidence type="ECO:0000313" key="4">
    <source>
        <dbReference type="EMBL" id="MBI2877317.1"/>
    </source>
</evidence>
<sequence length="136" mass="15345">MAKTRILVVDDEEGILKVCAGTLRKLPEMEIILESQSRRAIERVSSESLDLLVTDIRMPEVDGLELLQIARRHDPSLMVLMLTAFPTVETAVESMRRGAADYLITQKRHLVCHLPLSFEGKRCIFDKWLPGSSNLA</sequence>
<reference evidence="4" key="1">
    <citation type="submission" date="2020-07" db="EMBL/GenBank/DDBJ databases">
        <title>Huge and variable diversity of episymbiotic CPR bacteria and DPANN archaea in groundwater ecosystems.</title>
        <authorList>
            <person name="He C.Y."/>
            <person name="Keren R."/>
            <person name="Whittaker M."/>
            <person name="Farag I.F."/>
            <person name="Doudna J."/>
            <person name="Cate J.H.D."/>
            <person name="Banfield J.F."/>
        </authorList>
    </citation>
    <scope>NUCLEOTIDE SEQUENCE</scope>
    <source>
        <strain evidence="4">NC_groundwater_672_Ag_B-0.1um_62_36</strain>
    </source>
</reference>
<name>A0A932FXF2_UNCTE</name>
<dbReference type="GO" id="GO:0000160">
    <property type="term" value="P:phosphorelay signal transduction system"/>
    <property type="evidence" value="ECO:0007669"/>
    <property type="project" value="InterPro"/>
</dbReference>
<dbReference type="SUPFAM" id="SSF52172">
    <property type="entry name" value="CheY-like"/>
    <property type="match status" value="1"/>
</dbReference>